<feature type="region of interest" description="Disordered" evidence="2">
    <location>
        <begin position="117"/>
        <end position="156"/>
    </location>
</feature>
<proteinExistence type="inferred from homology"/>
<keyword evidence="5" id="KW-1185">Reference proteome</keyword>
<dbReference type="Gene3D" id="3.30.160.20">
    <property type="match status" value="1"/>
</dbReference>
<dbReference type="Proteomes" id="UP000295341">
    <property type="component" value="Unassembled WGS sequence"/>
</dbReference>
<dbReference type="PROSITE" id="PS00745">
    <property type="entry name" value="RF_PROK_I"/>
    <property type="match status" value="1"/>
</dbReference>
<protein>
    <submittedName>
        <fullName evidence="4">Ribosome-associated protein</fullName>
    </submittedName>
</protein>
<dbReference type="NCBIfam" id="NF006718">
    <property type="entry name" value="PRK09256.1"/>
    <property type="match status" value="1"/>
</dbReference>
<comment type="similarity">
    <text evidence="1">Belongs to the prokaryotic/mitochondrial release factor family.</text>
</comment>
<dbReference type="InterPro" id="IPR000352">
    <property type="entry name" value="Pep_chain_release_fac_I"/>
</dbReference>
<comment type="caution">
    <text evidence="4">The sequence shown here is derived from an EMBL/GenBank/DDBJ whole genome shotgun (WGS) entry which is preliminary data.</text>
</comment>
<dbReference type="SUPFAM" id="SSF75620">
    <property type="entry name" value="Release factor"/>
    <property type="match status" value="1"/>
</dbReference>
<dbReference type="GO" id="GO:0043022">
    <property type="term" value="F:ribosome binding"/>
    <property type="evidence" value="ECO:0007669"/>
    <property type="project" value="TreeGrafter"/>
</dbReference>
<evidence type="ECO:0000313" key="4">
    <source>
        <dbReference type="EMBL" id="TDU30742.1"/>
    </source>
</evidence>
<dbReference type="GO" id="GO:0072344">
    <property type="term" value="P:rescue of stalled ribosome"/>
    <property type="evidence" value="ECO:0007669"/>
    <property type="project" value="TreeGrafter"/>
</dbReference>
<dbReference type="PANTHER" id="PTHR47814:SF1">
    <property type="entry name" value="PEPTIDYL-TRNA HYDROLASE ARFB"/>
    <property type="match status" value="1"/>
</dbReference>
<evidence type="ECO:0000256" key="1">
    <source>
        <dbReference type="ARBA" id="ARBA00010835"/>
    </source>
</evidence>
<dbReference type="AlphaFoldDB" id="A0A4R7PAT2"/>
<dbReference type="GO" id="GO:0004045">
    <property type="term" value="F:peptidyl-tRNA hydrolase activity"/>
    <property type="evidence" value="ECO:0007669"/>
    <property type="project" value="TreeGrafter"/>
</dbReference>
<sequence length="156" mass="17636">MSPDDVIDETFVSEPTEVLRVTPRLAVPLCEIELDAVRSQGAGGQNVNKTATAIHLRFDVHASSLPEDCKARLLARRDQRLTREGSIVIKAQQHRSQEQNREAALERLREMIEAATHVPRVRRPTRVSKAAKKRRVDDKTTRGKTKALRKPVSDRE</sequence>
<evidence type="ECO:0000259" key="3">
    <source>
        <dbReference type="PROSITE" id="PS00745"/>
    </source>
</evidence>
<feature type="domain" description="Prokaryotic-type class I peptide chain release factors" evidence="3">
    <location>
        <begin position="38"/>
        <end position="54"/>
    </location>
</feature>
<accession>A0A4R7PAT2</accession>
<dbReference type="Pfam" id="PF00472">
    <property type="entry name" value="RF-1"/>
    <property type="match status" value="1"/>
</dbReference>
<evidence type="ECO:0000313" key="5">
    <source>
        <dbReference type="Proteomes" id="UP000295341"/>
    </source>
</evidence>
<dbReference type="GO" id="GO:0003747">
    <property type="term" value="F:translation release factor activity"/>
    <property type="evidence" value="ECO:0007669"/>
    <property type="project" value="InterPro"/>
</dbReference>
<dbReference type="PANTHER" id="PTHR47814">
    <property type="entry name" value="PEPTIDYL-TRNA HYDROLASE ARFB"/>
    <property type="match status" value="1"/>
</dbReference>
<organism evidence="4 5">
    <name type="scientific">Panacagrimonas perspica</name>
    <dbReference type="NCBI Taxonomy" id="381431"/>
    <lineage>
        <taxon>Bacteria</taxon>
        <taxon>Pseudomonadati</taxon>
        <taxon>Pseudomonadota</taxon>
        <taxon>Gammaproteobacteria</taxon>
        <taxon>Nevskiales</taxon>
        <taxon>Nevskiaceae</taxon>
        <taxon>Panacagrimonas</taxon>
    </lineage>
</organism>
<name>A0A4R7PAT2_9GAMM</name>
<dbReference type="InterPro" id="IPR045853">
    <property type="entry name" value="Pep_chain_release_fac_I_sf"/>
</dbReference>
<feature type="compositionally biased region" description="Basic residues" evidence="2">
    <location>
        <begin position="119"/>
        <end position="134"/>
    </location>
</feature>
<reference evidence="4 5" key="1">
    <citation type="submission" date="2019-03" db="EMBL/GenBank/DDBJ databases">
        <title>Genomic Encyclopedia of Type Strains, Phase IV (KMG-IV): sequencing the most valuable type-strain genomes for metagenomic binning, comparative biology and taxonomic classification.</title>
        <authorList>
            <person name="Goeker M."/>
        </authorList>
    </citation>
    <scope>NUCLEOTIDE SEQUENCE [LARGE SCALE GENOMIC DNA]</scope>
    <source>
        <strain evidence="4 5">DSM 26377</strain>
    </source>
</reference>
<evidence type="ECO:0000256" key="2">
    <source>
        <dbReference type="SAM" id="MobiDB-lite"/>
    </source>
</evidence>
<gene>
    <name evidence="4" type="ORF">DFR24_0096</name>
</gene>
<dbReference type="EMBL" id="SOBT01000008">
    <property type="protein sequence ID" value="TDU30742.1"/>
    <property type="molecule type" value="Genomic_DNA"/>
</dbReference>